<evidence type="ECO:0000313" key="1">
    <source>
        <dbReference type="EMBL" id="CAH2210251.1"/>
    </source>
</evidence>
<gene>
    <name evidence="1" type="primary">jg25760</name>
    <name evidence="1" type="ORF">PAEG_LOCUS2162</name>
</gene>
<organism evidence="1 2">
    <name type="scientific">Pararge aegeria aegeria</name>
    <dbReference type="NCBI Taxonomy" id="348720"/>
    <lineage>
        <taxon>Eukaryota</taxon>
        <taxon>Metazoa</taxon>
        <taxon>Ecdysozoa</taxon>
        <taxon>Arthropoda</taxon>
        <taxon>Hexapoda</taxon>
        <taxon>Insecta</taxon>
        <taxon>Pterygota</taxon>
        <taxon>Neoptera</taxon>
        <taxon>Endopterygota</taxon>
        <taxon>Lepidoptera</taxon>
        <taxon>Glossata</taxon>
        <taxon>Ditrysia</taxon>
        <taxon>Papilionoidea</taxon>
        <taxon>Nymphalidae</taxon>
        <taxon>Satyrinae</taxon>
        <taxon>Satyrini</taxon>
        <taxon>Parargina</taxon>
        <taxon>Pararge</taxon>
    </lineage>
</organism>
<dbReference type="Proteomes" id="UP000838756">
    <property type="component" value="Unassembled WGS sequence"/>
</dbReference>
<protein>
    <submittedName>
        <fullName evidence="1">Jg25760 protein</fullName>
    </submittedName>
</protein>
<dbReference type="AlphaFoldDB" id="A0A8S4QIC5"/>
<accession>A0A8S4QIC5</accession>
<keyword evidence="2" id="KW-1185">Reference proteome</keyword>
<proteinExistence type="predicted"/>
<sequence length="95" mass="10576">CQAALPPLYQDEVMHHILRVDPAPIPIDDGDNLDAAPPIYEMPVLSENTGFLPDTESHNDELVIGKDRLGCCLISGPEAIKGQYAHPPLYYRYLF</sequence>
<dbReference type="EMBL" id="CAKXAJ010007035">
    <property type="protein sequence ID" value="CAH2210251.1"/>
    <property type="molecule type" value="Genomic_DNA"/>
</dbReference>
<feature type="non-terminal residue" evidence="1">
    <location>
        <position position="1"/>
    </location>
</feature>
<comment type="caution">
    <text evidence="1">The sequence shown here is derived from an EMBL/GenBank/DDBJ whole genome shotgun (WGS) entry which is preliminary data.</text>
</comment>
<reference evidence="1" key="1">
    <citation type="submission" date="2022-03" db="EMBL/GenBank/DDBJ databases">
        <authorList>
            <person name="Lindestad O."/>
        </authorList>
    </citation>
    <scope>NUCLEOTIDE SEQUENCE</scope>
</reference>
<evidence type="ECO:0000313" key="2">
    <source>
        <dbReference type="Proteomes" id="UP000838756"/>
    </source>
</evidence>
<name>A0A8S4QIC5_9NEOP</name>